<feature type="compositionally biased region" description="Polar residues" evidence="1">
    <location>
        <begin position="70"/>
        <end position="80"/>
    </location>
</feature>
<evidence type="ECO:0000313" key="3">
    <source>
        <dbReference type="Proteomes" id="UP000325440"/>
    </source>
</evidence>
<evidence type="ECO:0000313" key="2">
    <source>
        <dbReference type="EMBL" id="VVC34313.1"/>
    </source>
</evidence>
<sequence>MVKTNCPRATKVRGKTPKDQLGHILTQMASEEDTHQQVRITNKDKPLSLLSKEPPRATPVPPPTQPSPPQHLNTAAASNGNTLRFLTAARQHAPADNICFRL</sequence>
<proteinExistence type="predicted"/>
<feature type="compositionally biased region" description="Pro residues" evidence="1">
    <location>
        <begin position="56"/>
        <end position="69"/>
    </location>
</feature>
<reference evidence="2 3" key="1">
    <citation type="submission" date="2019-08" db="EMBL/GenBank/DDBJ databases">
        <authorList>
            <person name="Alioto T."/>
            <person name="Alioto T."/>
            <person name="Gomez Garrido J."/>
        </authorList>
    </citation>
    <scope>NUCLEOTIDE SEQUENCE [LARGE SCALE GENOMIC DNA]</scope>
</reference>
<keyword evidence="3" id="KW-1185">Reference proteome</keyword>
<dbReference type="EMBL" id="CABPRJ010000991">
    <property type="protein sequence ID" value="VVC34313.1"/>
    <property type="molecule type" value="Genomic_DNA"/>
</dbReference>
<dbReference type="AlphaFoldDB" id="A0A5E4MRK6"/>
<protein>
    <submittedName>
        <fullName evidence="2">Uncharacterized protein</fullName>
    </submittedName>
</protein>
<organism evidence="2 3">
    <name type="scientific">Cinara cedri</name>
    <dbReference type="NCBI Taxonomy" id="506608"/>
    <lineage>
        <taxon>Eukaryota</taxon>
        <taxon>Metazoa</taxon>
        <taxon>Ecdysozoa</taxon>
        <taxon>Arthropoda</taxon>
        <taxon>Hexapoda</taxon>
        <taxon>Insecta</taxon>
        <taxon>Pterygota</taxon>
        <taxon>Neoptera</taxon>
        <taxon>Paraneoptera</taxon>
        <taxon>Hemiptera</taxon>
        <taxon>Sternorrhyncha</taxon>
        <taxon>Aphidomorpha</taxon>
        <taxon>Aphidoidea</taxon>
        <taxon>Aphididae</taxon>
        <taxon>Lachninae</taxon>
        <taxon>Cinara</taxon>
    </lineage>
</organism>
<evidence type="ECO:0000256" key="1">
    <source>
        <dbReference type="SAM" id="MobiDB-lite"/>
    </source>
</evidence>
<dbReference type="Proteomes" id="UP000325440">
    <property type="component" value="Unassembled WGS sequence"/>
</dbReference>
<name>A0A5E4MRK6_9HEMI</name>
<accession>A0A5E4MRK6</accession>
<feature type="region of interest" description="Disordered" evidence="1">
    <location>
        <begin position="44"/>
        <end position="80"/>
    </location>
</feature>
<gene>
    <name evidence="2" type="ORF">CINCED_3A000745</name>
</gene>